<dbReference type="EMBL" id="RJKE01000001">
    <property type="protein sequence ID" value="ROO89293.1"/>
    <property type="molecule type" value="Genomic_DNA"/>
</dbReference>
<dbReference type="Proteomes" id="UP000272400">
    <property type="component" value="Unassembled WGS sequence"/>
</dbReference>
<dbReference type="Pfam" id="PF19054">
    <property type="entry name" value="DUF5753"/>
    <property type="match status" value="1"/>
</dbReference>
<reference evidence="2 3" key="1">
    <citation type="submission" date="2018-11" db="EMBL/GenBank/DDBJ databases">
        <title>Sequencing the genomes of 1000 actinobacteria strains.</title>
        <authorList>
            <person name="Klenk H.-P."/>
        </authorList>
    </citation>
    <scope>NUCLEOTIDE SEQUENCE [LARGE SCALE GENOMIC DNA]</scope>
    <source>
        <strain evidence="2 3">DSM 44254</strain>
    </source>
</reference>
<dbReference type="InterPro" id="IPR056681">
    <property type="entry name" value="DUF7779"/>
</dbReference>
<dbReference type="Pfam" id="PF25000">
    <property type="entry name" value="DUF7779"/>
    <property type="match status" value="1"/>
</dbReference>
<dbReference type="Pfam" id="PF13374">
    <property type="entry name" value="TPR_10"/>
    <property type="match status" value="6"/>
</dbReference>
<organism evidence="2 3">
    <name type="scientific">Actinocorallia herbida</name>
    <dbReference type="NCBI Taxonomy" id="58109"/>
    <lineage>
        <taxon>Bacteria</taxon>
        <taxon>Bacillati</taxon>
        <taxon>Actinomycetota</taxon>
        <taxon>Actinomycetes</taxon>
        <taxon>Streptosporangiales</taxon>
        <taxon>Thermomonosporaceae</taxon>
        <taxon>Actinocorallia</taxon>
    </lineage>
</organism>
<dbReference type="SUPFAM" id="SSF52540">
    <property type="entry name" value="P-loop containing nucleoside triphosphate hydrolases"/>
    <property type="match status" value="1"/>
</dbReference>
<dbReference type="InterPro" id="IPR002182">
    <property type="entry name" value="NB-ARC"/>
</dbReference>
<evidence type="ECO:0000313" key="2">
    <source>
        <dbReference type="EMBL" id="ROO89293.1"/>
    </source>
</evidence>
<protein>
    <submittedName>
        <fullName evidence="2">Tetratricopeptide repeat protein</fullName>
    </submittedName>
</protein>
<name>A0A3N1D6Z3_9ACTN</name>
<dbReference type="PANTHER" id="PTHR46082">
    <property type="entry name" value="ATP/GTP-BINDING PROTEIN-RELATED"/>
    <property type="match status" value="1"/>
</dbReference>
<dbReference type="SUPFAM" id="SSF48452">
    <property type="entry name" value="TPR-like"/>
    <property type="match status" value="2"/>
</dbReference>
<dbReference type="GO" id="GO:0003677">
    <property type="term" value="F:DNA binding"/>
    <property type="evidence" value="ECO:0007669"/>
    <property type="project" value="InterPro"/>
</dbReference>
<dbReference type="Pfam" id="PF13560">
    <property type="entry name" value="HTH_31"/>
    <property type="match status" value="1"/>
</dbReference>
<dbReference type="InterPro" id="IPR043917">
    <property type="entry name" value="DUF5753"/>
</dbReference>
<sequence>MSVTDPGFTDARRSVAAFARGLRAVREKAGTPPYRSMARLANCSVSSLATVTREDRLPTWEIVEGFLRACAVEPGDLELWHRRWVDARSLRDEFGLRTTGRSDGPRQLFAARLSRLFVLAGSPPMRTVIARSQHLRSPGREPQLSVQRVSDWRRGISIPTDLSALLALVRALGLVHAQTGGYTTPEFELLLDPEEWRRLWRECRAEKKTQSSPSRTRIGVLPQFADAFVSRQIDAELEARFSRADAAPTQVLTGMGGVGKTQIAAACAKRAWQRGTFEALVWVDASRRATIKGGYAAAAQRLDLCLGDDPDQGSHAFLEWVQASTTPCLIVLDGLRDPADLRDLWPAAAGAHRVIVTTRRRDASLSGYGRQFLDIPVFTLPEAKTYLTAQSTVRGSAETSANLEALAEGLGFLPMALAQASIVLRDLDQSCATYLTRLADPRLRLAQLLPTPDALPDDHHHTVDAVWNSSIDLADRARPAGMAGPLLNVLAMLAPDGVPTEILRSSALRAHLAARDPAPENLPSPHADEAAEGLRVLHRLGLITITDGADSPHSEIRLHRLLQRTVRERLPAERFTEAALVAADALREVWPESEAHPLAKALRENTVALRSVAESALWRPDGAHPVVAHLIASLGAVGEAVAARIECAKVVASAERLLVPDHPYTLTVRAALALWVGEAGDAQAAIDAYARLLADRVHVLGPDHPDTLATRHHLAHWRARAGDITGAITTAEDLLTQRIRLLGNDHPDTLATREALACWTAWTGDPAGAASLASTLLADRVRVLGPDHPDTLATRHHLADWTGAIGDARSAAERHARLLADRQRLLGPRHPDVLASRDAYALWVGEAGDAQAAIDAYARLLADRVHVLGPDHPDTLATRHHLAHWRARAGDITGAITTAEDLLTQRIRLLGNDHPDTAAVRADLARWQELAGLSPLPQGKRSSAGSLALRVLLGARLRGLREAKGISRAKAGQALRASGSKISRMESGEVLFRHRDVVDLLSLYGVTDSEKRREMAELTKRSNARNWWREYRDVVPRWFESYIGLEDSAIRIRLYEAHLVPSLLRTEDYERQVTRLSDRRISPAEIDRRIEVLAARQRLLVSDQAPHYWAIIDEAVLRRGFGRRGGRKMMRAQLRRLIELNERPNVIVQILPLTHGERGTAVGSFNVLRFAEPELPDIVYLEQLTSALYLDRRHDTDSYLAAMETLALEAHPHTRTERILTAIHDEL</sequence>
<dbReference type="PROSITE" id="PS50943">
    <property type="entry name" value="HTH_CROC1"/>
    <property type="match status" value="1"/>
</dbReference>
<dbReference type="PANTHER" id="PTHR46082:SF6">
    <property type="entry name" value="AAA+ ATPASE DOMAIN-CONTAINING PROTEIN-RELATED"/>
    <property type="match status" value="1"/>
</dbReference>
<dbReference type="InterPro" id="IPR027417">
    <property type="entry name" value="P-loop_NTPase"/>
</dbReference>
<evidence type="ECO:0000259" key="1">
    <source>
        <dbReference type="PROSITE" id="PS50943"/>
    </source>
</evidence>
<dbReference type="Pfam" id="PF00931">
    <property type="entry name" value="NB-ARC"/>
    <property type="match status" value="1"/>
</dbReference>
<dbReference type="InterPro" id="IPR001387">
    <property type="entry name" value="Cro/C1-type_HTH"/>
</dbReference>
<gene>
    <name evidence="2" type="ORF">EDD29_6982</name>
</gene>
<dbReference type="InterPro" id="IPR011990">
    <property type="entry name" value="TPR-like_helical_dom_sf"/>
</dbReference>
<dbReference type="SMART" id="SM00530">
    <property type="entry name" value="HTH_XRE"/>
    <property type="match status" value="2"/>
</dbReference>
<dbReference type="SUPFAM" id="SSF47413">
    <property type="entry name" value="lambda repressor-like DNA-binding domains"/>
    <property type="match status" value="1"/>
</dbReference>
<dbReference type="Gene3D" id="1.10.260.40">
    <property type="entry name" value="lambda repressor-like DNA-binding domains"/>
    <property type="match status" value="1"/>
</dbReference>
<dbReference type="GO" id="GO:0043531">
    <property type="term" value="F:ADP binding"/>
    <property type="evidence" value="ECO:0007669"/>
    <property type="project" value="InterPro"/>
</dbReference>
<dbReference type="CDD" id="cd00093">
    <property type="entry name" value="HTH_XRE"/>
    <property type="match status" value="1"/>
</dbReference>
<dbReference type="InterPro" id="IPR010982">
    <property type="entry name" value="Lambda_DNA-bd_dom_sf"/>
</dbReference>
<feature type="domain" description="HTH cro/C1-type" evidence="1">
    <location>
        <begin position="957"/>
        <end position="1011"/>
    </location>
</feature>
<evidence type="ECO:0000313" key="3">
    <source>
        <dbReference type="Proteomes" id="UP000272400"/>
    </source>
</evidence>
<accession>A0A3N1D6Z3</accession>
<dbReference type="Gene3D" id="1.25.40.10">
    <property type="entry name" value="Tetratricopeptide repeat domain"/>
    <property type="match status" value="2"/>
</dbReference>
<dbReference type="AlphaFoldDB" id="A0A3N1D6Z3"/>
<dbReference type="OrthoDB" id="3885120at2"/>
<proteinExistence type="predicted"/>
<keyword evidence="3" id="KW-1185">Reference proteome</keyword>
<comment type="caution">
    <text evidence="2">The sequence shown here is derived from an EMBL/GenBank/DDBJ whole genome shotgun (WGS) entry which is preliminary data.</text>
</comment>
<dbReference type="Gene3D" id="3.40.50.300">
    <property type="entry name" value="P-loop containing nucleotide triphosphate hydrolases"/>
    <property type="match status" value="1"/>
</dbReference>
<dbReference type="RefSeq" id="WP_123668416.1">
    <property type="nucleotide sequence ID" value="NZ_RJKE01000001.1"/>
</dbReference>
<dbReference type="InterPro" id="IPR053137">
    <property type="entry name" value="NLR-like"/>
</dbReference>